<dbReference type="SMART" id="SM00091">
    <property type="entry name" value="PAS"/>
    <property type="match status" value="1"/>
</dbReference>
<dbReference type="KEGG" id="din:Selin_1339"/>
<evidence type="ECO:0000313" key="2">
    <source>
        <dbReference type="EMBL" id="ADU66074.1"/>
    </source>
</evidence>
<keyword evidence="3" id="KW-1185">Reference proteome</keyword>
<evidence type="ECO:0000313" key="3">
    <source>
        <dbReference type="Proteomes" id="UP000002572"/>
    </source>
</evidence>
<name>E6W5P3_DESIS</name>
<dbReference type="CDD" id="cd00130">
    <property type="entry name" value="PAS"/>
    <property type="match status" value="1"/>
</dbReference>
<dbReference type="InParanoid" id="E6W5P3"/>
<feature type="domain" description="PAS" evidence="1">
    <location>
        <begin position="3"/>
        <end position="56"/>
    </location>
</feature>
<dbReference type="EMBL" id="CP002432">
    <property type="protein sequence ID" value="ADU66074.1"/>
    <property type="molecule type" value="Genomic_DNA"/>
</dbReference>
<sequence length="151" mass="16718">MSRDNRFQQLVEQAGDAILASDRAGNIVLWNASAGRIFGFSETEALGQSLDIIIPERFRQRHWEGYHQTMATGITRYGTTVLRVPAIDQKGRALSIAFTVVVLSNECGTPEAIGAIVRDETERWAEEIQMRQELTRLKQEGKPGGACGLSL</sequence>
<dbReference type="Gene3D" id="3.30.450.20">
    <property type="entry name" value="PAS domain"/>
    <property type="match status" value="1"/>
</dbReference>
<dbReference type="InterPro" id="IPR013767">
    <property type="entry name" value="PAS_fold"/>
</dbReference>
<dbReference type="GO" id="GO:0006355">
    <property type="term" value="P:regulation of DNA-templated transcription"/>
    <property type="evidence" value="ECO:0007669"/>
    <property type="project" value="InterPro"/>
</dbReference>
<dbReference type="Proteomes" id="UP000002572">
    <property type="component" value="Chromosome"/>
</dbReference>
<proteinExistence type="predicted"/>
<dbReference type="AlphaFoldDB" id="E6W5P3"/>
<protein>
    <submittedName>
        <fullName evidence="2">PAS sensor protein</fullName>
    </submittedName>
</protein>
<dbReference type="PROSITE" id="PS50112">
    <property type="entry name" value="PAS"/>
    <property type="match status" value="1"/>
</dbReference>
<dbReference type="STRING" id="653733.Selin_1339"/>
<dbReference type="InterPro" id="IPR000014">
    <property type="entry name" value="PAS"/>
</dbReference>
<dbReference type="eggNOG" id="COG3829">
    <property type="taxonomic scope" value="Bacteria"/>
</dbReference>
<dbReference type="InterPro" id="IPR035965">
    <property type="entry name" value="PAS-like_dom_sf"/>
</dbReference>
<dbReference type="RefSeq" id="WP_013505955.1">
    <property type="nucleotide sequence ID" value="NC_014836.1"/>
</dbReference>
<reference evidence="2 3" key="1">
    <citation type="submission" date="2010-12" db="EMBL/GenBank/DDBJ databases">
        <title>Complete sequence of Desulfurispirillum indicum S5.</title>
        <authorList>
            <consortium name="US DOE Joint Genome Institute"/>
            <person name="Lucas S."/>
            <person name="Copeland A."/>
            <person name="Lapidus A."/>
            <person name="Cheng J.-F."/>
            <person name="Goodwin L."/>
            <person name="Pitluck S."/>
            <person name="Chertkov O."/>
            <person name="Held B."/>
            <person name="Detter J.C."/>
            <person name="Han C."/>
            <person name="Tapia R."/>
            <person name="Land M."/>
            <person name="Hauser L."/>
            <person name="Kyrpides N."/>
            <person name="Ivanova N."/>
            <person name="Mikhailova N."/>
            <person name="Haggblom M."/>
            <person name="Rauschenbach I."/>
            <person name="Bini E."/>
            <person name="Woyke T."/>
        </authorList>
    </citation>
    <scope>NUCLEOTIDE SEQUENCE [LARGE SCALE GENOMIC DNA]</scope>
    <source>
        <strain evidence="3">ATCC BAA-1389 / DSM 22839 / S5</strain>
    </source>
</reference>
<organism evidence="2 3">
    <name type="scientific">Desulfurispirillum indicum (strain ATCC BAA-1389 / DSM 22839 / S5)</name>
    <dbReference type="NCBI Taxonomy" id="653733"/>
    <lineage>
        <taxon>Bacteria</taxon>
        <taxon>Pseudomonadati</taxon>
        <taxon>Chrysiogenota</taxon>
        <taxon>Chrysiogenia</taxon>
        <taxon>Chrysiogenales</taxon>
        <taxon>Chrysiogenaceae</taxon>
        <taxon>Desulfurispirillum</taxon>
    </lineage>
</organism>
<gene>
    <name evidence="2" type="ordered locus">Selin_1339</name>
</gene>
<evidence type="ECO:0000259" key="1">
    <source>
        <dbReference type="PROSITE" id="PS50112"/>
    </source>
</evidence>
<dbReference type="HOGENOM" id="CLU_144643_0_0_0"/>
<dbReference type="NCBIfam" id="TIGR00229">
    <property type="entry name" value="sensory_box"/>
    <property type="match status" value="1"/>
</dbReference>
<accession>E6W5P3</accession>
<dbReference type="SUPFAM" id="SSF55785">
    <property type="entry name" value="PYP-like sensor domain (PAS domain)"/>
    <property type="match status" value="1"/>
</dbReference>
<dbReference type="Pfam" id="PF00989">
    <property type="entry name" value="PAS"/>
    <property type="match status" value="1"/>
</dbReference>